<comment type="caution">
    <text evidence="2">The sequence shown here is derived from an EMBL/GenBank/DDBJ whole genome shotgun (WGS) entry which is preliminary data.</text>
</comment>
<keyword evidence="3" id="KW-1185">Reference proteome</keyword>
<gene>
    <name evidence="2" type="ORF">C7K55_08700</name>
</gene>
<dbReference type="AlphaFoldDB" id="A0A2P7MUG4"/>
<protein>
    <submittedName>
        <fullName evidence="2">Uncharacterized protein</fullName>
    </submittedName>
</protein>
<evidence type="ECO:0000256" key="1">
    <source>
        <dbReference type="SAM" id="SignalP"/>
    </source>
</evidence>
<proteinExistence type="predicted"/>
<accession>A0A2P7MUG4</accession>
<dbReference type="RefSeq" id="WP_127432012.1">
    <property type="nucleotide sequence ID" value="NZ_PXXO01000009.1"/>
</dbReference>
<feature type="chain" id="PRO_5015168952" evidence="1">
    <location>
        <begin position="21"/>
        <end position="167"/>
    </location>
</feature>
<name>A0A2P7MUG4_9CYAN</name>
<reference evidence="2 3" key="1">
    <citation type="journal article" date="2018" name="Environ. Microbiol.">
        <title>Ecological and genomic features of two widespread freshwater picocyanobacteria.</title>
        <authorList>
            <person name="Cabello-Yeves P.J."/>
            <person name="Picazo A."/>
            <person name="Camacho A."/>
            <person name="Callieri C."/>
            <person name="Rosselli R."/>
            <person name="Roda-Garcia J.J."/>
            <person name="Coutinho F.H."/>
            <person name="Rodriguez-Valera F."/>
        </authorList>
    </citation>
    <scope>NUCLEOTIDE SEQUENCE [LARGE SCALE GENOMIC DNA]</scope>
    <source>
        <strain evidence="2 3">Tous</strain>
    </source>
</reference>
<sequence length="167" mass="18358">MARMFSLGLMLLAWASAAQAGGFGRWEIGLRGCSLRQGQMGQPQLLREQKQNCVRLRLEQNMEGLLSVRLITPSANQLFGSRSLVFAGVLAPGQKPMRCNADGECKPQWPIRLDVTTVATNVELDGSPAPTLPRAQLAKGTCLLERHRLRCEASDSSGQRWEAQARL</sequence>
<dbReference type="OrthoDB" id="556474at2"/>
<keyword evidence="1" id="KW-0732">Signal</keyword>
<dbReference type="EMBL" id="PXXO01000009">
    <property type="protein sequence ID" value="PSJ04785.1"/>
    <property type="molecule type" value="Genomic_DNA"/>
</dbReference>
<feature type="signal peptide" evidence="1">
    <location>
        <begin position="1"/>
        <end position="20"/>
    </location>
</feature>
<evidence type="ECO:0000313" key="3">
    <source>
        <dbReference type="Proteomes" id="UP000243002"/>
    </source>
</evidence>
<evidence type="ECO:0000313" key="2">
    <source>
        <dbReference type="EMBL" id="PSJ04785.1"/>
    </source>
</evidence>
<organism evidence="2 3">
    <name type="scientific">Cyanobium usitatum str. Tous</name>
    <dbReference type="NCBI Taxonomy" id="2116684"/>
    <lineage>
        <taxon>Bacteria</taxon>
        <taxon>Bacillati</taxon>
        <taxon>Cyanobacteriota</taxon>
        <taxon>Cyanophyceae</taxon>
        <taxon>Synechococcales</taxon>
        <taxon>Prochlorococcaceae</taxon>
        <taxon>Cyanobium</taxon>
    </lineage>
</organism>
<dbReference type="Proteomes" id="UP000243002">
    <property type="component" value="Unassembled WGS sequence"/>
</dbReference>